<evidence type="ECO:0000313" key="2">
    <source>
        <dbReference type="Proteomes" id="UP000308600"/>
    </source>
</evidence>
<organism evidence="1 2">
    <name type="scientific">Pluteus cervinus</name>
    <dbReference type="NCBI Taxonomy" id="181527"/>
    <lineage>
        <taxon>Eukaryota</taxon>
        <taxon>Fungi</taxon>
        <taxon>Dikarya</taxon>
        <taxon>Basidiomycota</taxon>
        <taxon>Agaricomycotina</taxon>
        <taxon>Agaricomycetes</taxon>
        <taxon>Agaricomycetidae</taxon>
        <taxon>Agaricales</taxon>
        <taxon>Pluteineae</taxon>
        <taxon>Pluteaceae</taxon>
        <taxon>Pluteus</taxon>
    </lineage>
</organism>
<name>A0ACD3AYJ3_9AGAR</name>
<dbReference type="EMBL" id="ML208314">
    <property type="protein sequence ID" value="TFK70354.1"/>
    <property type="molecule type" value="Genomic_DNA"/>
</dbReference>
<sequence length="134" mass="14593">MSAMLDSSLPSNNNYSPLASPTPLFSFVETVLWAVIASPGNDDSAGMADNSDNSNQGDCIDPPRLTQPSLRPTATTTMKRYRGVVSSFFRCHSLFCHFPLVCLASTQPPRTTADDNQTIALSYKNNYGRPTTLQ</sequence>
<reference evidence="1 2" key="1">
    <citation type="journal article" date="2019" name="Nat. Ecol. Evol.">
        <title>Megaphylogeny resolves global patterns of mushroom evolution.</title>
        <authorList>
            <person name="Varga T."/>
            <person name="Krizsan K."/>
            <person name="Foldi C."/>
            <person name="Dima B."/>
            <person name="Sanchez-Garcia M."/>
            <person name="Sanchez-Ramirez S."/>
            <person name="Szollosi G.J."/>
            <person name="Szarkandi J.G."/>
            <person name="Papp V."/>
            <person name="Albert L."/>
            <person name="Andreopoulos W."/>
            <person name="Angelini C."/>
            <person name="Antonin V."/>
            <person name="Barry K.W."/>
            <person name="Bougher N.L."/>
            <person name="Buchanan P."/>
            <person name="Buyck B."/>
            <person name="Bense V."/>
            <person name="Catcheside P."/>
            <person name="Chovatia M."/>
            <person name="Cooper J."/>
            <person name="Damon W."/>
            <person name="Desjardin D."/>
            <person name="Finy P."/>
            <person name="Geml J."/>
            <person name="Haridas S."/>
            <person name="Hughes K."/>
            <person name="Justo A."/>
            <person name="Karasinski D."/>
            <person name="Kautmanova I."/>
            <person name="Kiss B."/>
            <person name="Kocsube S."/>
            <person name="Kotiranta H."/>
            <person name="LaButti K.M."/>
            <person name="Lechner B.E."/>
            <person name="Liimatainen K."/>
            <person name="Lipzen A."/>
            <person name="Lukacs Z."/>
            <person name="Mihaltcheva S."/>
            <person name="Morgado L.N."/>
            <person name="Niskanen T."/>
            <person name="Noordeloos M.E."/>
            <person name="Ohm R.A."/>
            <person name="Ortiz-Santana B."/>
            <person name="Ovrebo C."/>
            <person name="Racz N."/>
            <person name="Riley R."/>
            <person name="Savchenko A."/>
            <person name="Shiryaev A."/>
            <person name="Soop K."/>
            <person name="Spirin V."/>
            <person name="Szebenyi C."/>
            <person name="Tomsovsky M."/>
            <person name="Tulloss R.E."/>
            <person name="Uehling J."/>
            <person name="Grigoriev I.V."/>
            <person name="Vagvolgyi C."/>
            <person name="Papp T."/>
            <person name="Martin F.M."/>
            <person name="Miettinen O."/>
            <person name="Hibbett D.S."/>
            <person name="Nagy L.G."/>
        </authorList>
    </citation>
    <scope>NUCLEOTIDE SEQUENCE [LARGE SCALE GENOMIC DNA]</scope>
    <source>
        <strain evidence="1 2">NL-1719</strain>
    </source>
</reference>
<proteinExistence type="predicted"/>
<keyword evidence="2" id="KW-1185">Reference proteome</keyword>
<evidence type="ECO:0000313" key="1">
    <source>
        <dbReference type="EMBL" id="TFK70354.1"/>
    </source>
</evidence>
<protein>
    <submittedName>
        <fullName evidence="1">Uncharacterized protein</fullName>
    </submittedName>
</protein>
<dbReference type="Proteomes" id="UP000308600">
    <property type="component" value="Unassembled WGS sequence"/>
</dbReference>
<gene>
    <name evidence="1" type="ORF">BDN72DRAFT_542052</name>
</gene>
<accession>A0ACD3AYJ3</accession>